<dbReference type="InterPro" id="IPR052925">
    <property type="entry name" value="Phage_Integrase-like_Recomb"/>
</dbReference>
<sequence>MWQAYHTGLVKFLAFRENMGMPPEWPIPPYQSRGFVVAMESLGLPSPKILMYLAALSYLSKLTGHTDPLEDFVNRHMVVALCQRDDAPRGGAAPVTIEVLRSILGSVESVCSSQYECLLFRAVFTVAFFGALRVQEMVAEHQNWAQPELLFLSDLQLTGERANLQLHTSFLGQERFLISLGLCGETWVCPVEALWNYVAARPRGEGPLFVHSEGIPLTKRRFLAVFRSSLRLLGLRSECYGAHSFWLGTTVTLIRSGYSEEDVMRLARWPCKILGRT</sequence>
<dbReference type="GeneID" id="112551176"/>
<reference evidence="3" key="1">
    <citation type="submission" date="2025-08" db="UniProtKB">
        <authorList>
            <consortium name="RefSeq"/>
        </authorList>
    </citation>
    <scope>IDENTIFICATION</scope>
</reference>
<dbReference type="InParanoid" id="A0A3Q0H328"/>
<dbReference type="PANTHER" id="PTHR34605">
    <property type="entry name" value="PHAGE_INTEGRASE DOMAIN-CONTAINING PROTEIN"/>
    <property type="match status" value="1"/>
</dbReference>
<dbReference type="RefSeq" id="XP_025066454.1">
    <property type="nucleotide sequence ID" value="XM_025210669.1"/>
</dbReference>
<dbReference type="Gene3D" id="1.10.443.10">
    <property type="entry name" value="Intergrase catalytic core"/>
    <property type="match status" value="1"/>
</dbReference>
<dbReference type="SUPFAM" id="SSF56349">
    <property type="entry name" value="DNA breaking-rejoining enzymes"/>
    <property type="match status" value="1"/>
</dbReference>
<protein>
    <submittedName>
        <fullName evidence="3">Uncharacterized protein LOC112551176</fullName>
    </submittedName>
</protein>
<dbReference type="KEGG" id="asn:112551176"/>
<dbReference type="PANTHER" id="PTHR34605:SF3">
    <property type="entry name" value="P CELL-TYPE AGGLUTINATION PROTEIN MAP4-LIKE-RELATED"/>
    <property type="match status" value="1"/>
</dbReference>
<evidence type="ECO:0000313" key="2">
    <source>
        <dbReference type="Proteomes" id="UP000189705"/>
    </source>
</evidence>
<dbReference type="InterPro" id="IPR013762">
    <property type="entry name" value="Integrase-like_cat_sf"/>
</dbReference>
<evidence type="ECO:0000313" key="3">
    <source>
        <dbReference type="RefSeq" id="XP_025066454.1"/>
    </source>
</evidence>
<dbReference type="Proteomes" id="UP000189705">
    <property type="component" value="Unplaced"/>
</dbReference>
<keyword evidence="1" id="KW-0233">DNA recombination</keyword>
<dbReference type="AlphaFoldDB" id="A0A3Q0H328"/>
<dbReference type="InterPro" id="IPR011010">
    <property type="entry name" value="DNA_brk_join_enz"/>
</dbReference>
<organism evidence="2 3">
    <name type="scientific">Alligator sinensis</name>
    <name type="common">Chinese alligator</name>
    <dbReference type="NCBI Taxonomy" id="38654"/>
    <lineage>
        <taxon>Eukaryota</taxon>
        <taxon>Metazoa</taxon>
        <taxon>Chordata</taxon>
        <taxon>Craniata</taxon>
        <taxon>Vertebrata</taxon>
        <taxon>Euteleostomi</taxon>
        <taxon>Archelosauria</taxon>
        <taxon>Archosauria</taxon>
        <taxon>Crocodylia</taxon>
        <taxon>Alligatoridae</taxon>
        <taxon>Alligatorinae</taxon>
        <taxon>Alligator</taxon>
    </lineage>
</organism>
<proteinExistence type="predicted"/>
<name>A0A3Q0H328_ALLSI</name>
<keyword evidence="2" id="KW-1185">Reference proteome</keyword>
<dbReference type="GO" id="GO:0006310">
    <property type="term" value="P:DNA recombination"/>
    <property type="evidence" value="ECO:0007669"/>
    <property type="project" value="UniProtKB-KW"/>
</dbReference>
<dbReference type="GO" id="GO:0015074">
    <property type="term" value="P:DNA integration"/>
    <property type="evidence" value="ECO:0007669"/>
    <property type="project" value="InterPro"/>
</dbReference>
<dbReference type="GO" id="GO:0003677">
    <property type="term" value="F:DNA binding"/>
    <property type="evidence" value="ECO:0007669"/>
    <property type="project" value="InterPro"/>
</dbReference>
<dbReference type="STRING" id="38654.A0A3Q0H328"/>
<gene>
    <name evidence="3" type="primary">LOC112551176</name>
</gene>
<evidence type="ECO:0000256" key="1">
    <source>
        <dbReference type="ARBA" id="ARBA00023172"/>
    </source>
</evidence>
<accession>A0A3Q0H328</accession>